<dbReference type="PANTHER" id="PTHR11434:SF16">
    <property type="entry name" value="NADH-UBIQUINONE OXIDOREDUCTASE CHAIN 4L"/>
    <property type="match status" value="1"/>
</dbReference>
<evidence type="ECO:0000256" key="5">
    <source>
        <dbReference type="ARBA" id="ARBA00016612"/>
    </source>
</evidence>
<comment type="function">
    <text evidence="1">Core subunit of the mitochondrial membrane respiratory chain NADH dehydrogenase (Complex I) that is believed to belong to the minimal assembly required for catalysis. Complex I functions in the transfer of electrons from NADH to the respiratory chain. The immediate electron acceptor for the enzyme is believed to be ubiquinone.</text>
</comment>
<keyword evidence="12" id="KW-0520">NAD</keyword>
<name>A0A060RF30_BLAAD</name>
<evidence type="ECO:0000256" key="8">
    <source>
        <dbReference type="ARBA" id="ARBA00022692"/>
    </source>
</evidence>
<reference evidence="13" key="1">
    <citation type="submission" date="2014-02" db="EMBL/GenBank/DDBJ databases">
        <authorList>
            <person name="Genoscope - CEA"/>
        </authorList>
    </citation>
    <scope>NUCLEOTIDE SEQUENCE</scope>
    <source>
        <strain evidence="13">LS3</strain>
    </source>
</reference>
<feature type="transmembrane region" description="Helical" evidence="12">
    <location>
        <begin position="21"/>
        <end position="42"/>
    </location>
</feature>
<dbReference type="EC" id="7.1.1.2" evidence="4 12"/>
<keyword evidence="12" id="KW-0830">Ubiquinone</keyword>
<keyword evidence="12" id="KW-0249">Electron transport</keyword>
<dbReference type="PANTHER" id="PTHR11434">
    <property type="entry name" value="NADH-UBIQUINONE OXIDOREDUCTASE SUBUNIT ND4L"/>
    <property type="match status" value="1"/>
</dbReference>
<evidence type="ECO:0000256" key="9">
    <source>
        <dbReference type="ARBA" id="ARBA00022989"/>
    </source>
</evidence>
<dbReference type="GO" id="GO:0005743">
    <property type="term" value="C:mitochondrial inner membrane"/>
    <property type="evidence" value="ECO:0007669"/>
    <property type="project" value="UniProtKB-SubCell"/>
</dbReference>
<geneLocation type="mitochondrion" evidence="13"/>
<dbReference type="Gene3D" id="1.10.287.3510">
    <property type="match status" value="1"/>
</dbReference>
<keyword evidence="12 13" id="KW-0496">Mitochondrion</keyword>
<evidence type="ECO:0000256" key="12">
    <source>
        <dbReference type="RuleBase" id="RU004419"/>
    </source>
</evidence>
<comment type="function">
    <text evidence="12">Core subunit of the mitochondrial membrane respiratory chain NADH dehydrogenase (Complex I) which catalyzes electron transfer from NADH through the respiratory chain, using ubiquinone as an electron acceptor.</text>
</comment>
<dbReference type="GO" id="GO:0008137">
    <property type="term" value="F:NADH dehydrogenase (ubiquinone) activity"/>
    <property type="evidence" value="ECO:0007669"/>
    <property type="project" value="UniProtKB-EC"/>
</dbReference>
<dbReference type="InterPro" id="IPR001133">
    <property type="entry name" value="NADH_UbQ_OxRdtase_chain4L/K"/>
</dbReference>
<evidence type="ECO:0000313" key="13">
    <source>
        <dbReference type="EMBL" id="CDN40850.1"/>
    </source>
</evidence>
<keyword evidence="6 12" id="KW-0813">Transport</keyword>
<dbReference type="AlphaFoldDB" id="A0A060RF30"/>
<keyword evidence="7 12" id="KW-0679">Respiratory chain</keyword>
<keyword evidence="12" id="KW-0999">Mitochondrion inner membrane</keyword>
<evidence type="ECO:0000256" key="1">
    <source>
        <dbReference type="ARBA" id="ARBA00003257"/>
    </source>
</evidence>
<evidence type="ECO:0000256" key="7">
    <source>
        <dbReference type="ARBA" id="ARBA00022660"/>
    </source>
</evidence>
<dbReference type="EMBL" id="HG937690">
    <property type="protein sequence ID" value="CDN40850.1"/>
    <property type="molecule type" value="Genomic_DNA"/>
</dbReference>
<sequence>MLVSNILIIIGLLGFIYNRKSIMLLLINIEVMLLGVTLNILIYSNYFNDSIGLIWTIAILILAGAESAIGLSLLVNYYRLRGNINIDNN</sequence>
<evidence type="ECO:0000256" key="2">
    <source>
        <dbReference type="ARBA" id="ARBA00004141"/>
    </source>
</evidence>
<evidence type="ECO:0000256" key="11">
    <source>
        <dbReference type="ARBA" id="ARBA00049551"/>
    </source>
</evidence>
<dbReference type="Pfam" id="PF00420">
    <property type="entry name" value="Oxidored_q2"/>
    <property type="match status" value="1"/>
</dbReference>
<gene>
    <name evidence="13" type="primary">nd4L</name>
    <name evidence="13" type="ORF">GNLVRS02_ARAD0ZZ00726g</name>
</gene>
<dbReference type="InterPro" id="IPR039428">
    <property type="entry name" value="NUOK/Mnh_C1-like"/>
</dbReference>
<evidence type="ECO:0000256" key="3">
    <source>
        <dbReference type="ARBA" id="ARBA00010519"/>
    </source>
</evidence>
<keyword evidence="8 12" id="KW-0812">Transmembrane</keyword>
<comment type="catalytic activity">
    <reaction evidence="11 12">
        <text>a ubiquinone + NADH + 5 H(+)(in) = a ubiquinol + NAD(+) + 4 H(+)(out)</text>
        <dbReference type="Rhea" id="RHEA:29091"/>
        <dbReference type="Rhea" id="RHEA-COMP:9565"/>
        <dbReference type="Rhea" id="RHEA-COMP:9566"/>
        <dbReference type="ChEBI" id="CHEBI:15378"/>
        <dbReference type="ChEBI" id="CHEBI:16389"/>
        <dbReference type="ChEBI" id="CHEBI:17976"/>
        <dbReference type="ChEBI" id="CHEBI:57540"/>
        <dbReference type="ChEBI" id="CHEBI:57945"/>
        <dbReference type="EC" id="7.1.1.2"/>
    </reaction>
</comment>
<feature type="transmembrane region" description="Helical" evidence="12">
    <location>
        <begin position="54"/>
        <end position="75"/>
    </location>
</feature>
<keyword evidence="9 12" id="KW-1133">Transmembrane helix</keyword>
<dbReference type="GO" id="GO:0016651">
    <property type="term" value="F:oxidoreductase activity, acting on NAD(P)H"/>
    <property type="evidence" value="ECO:0007669"/>
    <property type="project" value="InterPro"/>
</dbReference>
<protein>
    <recommendedName>
        <fullName evidence="5 12">NADH-ubiquinone oxidoreductase chain 4L</fullName>
        <ecNumber evidence="4 12">7.1.1.2</ecNumber>
    </recommendedName>
</protein>
<evidence type="ECO:0000256" key="4">
    <source>
        <dbReference type="ARBA" id="ARBA00012944"/>
    </source>
</evidence>
<comment type="subcellular location">
    <subcellularLocation>
        <location evidence="2">Membrane</location>
        <topology evidence="2">Multi-pass membrane protein</topology>
    </subcellularLocation>
    <subcellularLocation>
        <location evidence="12">Mitochondrion inner membrane</location>
        <topology evidence="12">Multi-pass membrane protein</topology>
    </subcellularLocation>
</comment>
<dbReference type="GO" id="GO:0030964">
    <property type="term" value="C:NADH dehydrogenase complex"/>
    <property type="evidence" value="ECO:0007669"/>
    <property type="project" value="TreeGrafter"/>
</dbReference>
<keyword evidence="10 12" id="KW-0472">Membrane</keyword>
<comment type="similarity">
    <text evidence="3 12">Belongs to the complex I subunit 4L family.</text>
</comment>
<keyword evidence="12" id="KW-1278">Translocase</keyword>
<evidence type="ECO:0000256" key="10">
    <source>
        <dbReference type="ARBA" id="ARBA00023136"/>
    </source>
</evidence>
<reference evidence="13" key="2">
    <citation type="submission" date="2014-06" db="EMBL/GenBank/DDBJ databases">
        <title>The complete genome of Blastobotrys (Arxula) adeninivorans LS3 - a yeast of biotechnological interest.</title>
        <authorList>
            <person name="Kunze G."/>
            <person name="Gaillardin C."/>
            <person name="Czernicka M."/>
            <person name="Durrens P."/>
            <person name="Martin T."/>
            <person name="Boer E."/>
            <person name="Gabaldon T."/>
            <person name="Cruz J."/>
            <person name="Talla E."/>
            <person name="Marck C."/>
            <person name="Goffeau A."/>
            <person name="Barbe V."/>
            <person name="Baret P."/>
            <person name="Baronian K."/>
            <person name="Beier S."/>
            <person name="Bleykasten C."/>
            <person name="Bode R."/>
            <person name="Casaregola S."/>
            <person name="Despons L."/>
            <person name="Fairhead C."/>
            <person name="Giersberg M."/>
            <person name="Gierski P."/>
            <person name="Hahnel U."/>
            <person name="Hartmann A."/>
            <person name="Jankowska D."/>
            <person name="Jubin C."/>
            <person name="Jung P."/>
            <person name="Lafontaine I."/>
            <person name="Leh-Louis V."/>
            <person name="Lemaire M."/>
            <person name="Marcet-Houben M."/>
            <person name="Mascher M."/>
            <person name="Morel G."/>
            <person name="Richard G.-F."/>
            <person name="Riechen J."/>
            <person name="Sacerdot C."/>
            <person name="Sarkar A."/>
            <person name="Savel G."/>
            <person name="Schacherer J."/>
            <person name="Sherman D."/>
            <person name="Straub M.-L."/>
            <person name="Stein N."/>
            <person name="Thierry A."/>
            <person name="Trautwein-Schult A."/>
            <person name="Westhof E."/>
            <person name="Worch S."/>
            <person name="Dujon B."/>
            <person name="Souciet J.-L."/>
            <person name="Wincker P."/>
            <person name="Scholz U."/>
            <person name="Neuveglise N."/>
        </authorList>
    </citation>
    <scope>NUCLEOTIDE SEQUENCE</scope>
    <source>
        <strain evidence="13">LS3</strain>
    </source>
</reference>
<accession>A0A060RF30</accession>
<evidence type="ECO:0000256" key="6">
    <source>
        <dbReference type="ARBA" id="ARBA00022448"/>
    </source>
</evidence>
<dbReference type="GO" id="GO:0042773">
    <property type="term" value="P:ATP synthesis coupled electron transport"/>
    <property type="evidence" value="ECO:0007669"/>
    <property type="project" value="UniProtKB-UniRule"/>
</dbReference>
<organism evidence="13">
    <name type="scientific">Blastobotrys adeninivorans</name>
    <name type="common">Yeast</name>
    <name type="synonym">Arxula adeninivorans</name>
    <dbReference type="NCBI Taxonomy" id="409370"/>
    <lineage>
        <taxon>Eukaryota</taxon>
        <taxon>Fungi</taxon>
        <taxon>Dikarya</taxon>
        <taxon>Ascomycota</taxon>
        <taxon>Saccharomycotina</taxon>
        <taxon>Dipodascomycetes</taxon>
        <taxon>Dipodascales</taxon>
        <taxon>Trichomonascaceae</taxon>
        <taxon>Blastobotrys</taxon>
    </lineage>
</organism>
<proteinExistence type="inferred from homology"/>